<keyword evidence="2" id="KW-1185">Reference proteome</keyword>
<protein>
    <submittedName>
        <fullName evidence="1">Uncharacterized protein</fullName>
    </submittedName>
</protein>
<gene>
    <name evidence="1" type="ORF">GCM10010251_75660</name>
</gene>
<name>A0A918FKT3_9ACTN</name>
<dbReference type="Proteomes" id="UP000658320">
    <property type="component" value="Unassembled WGS sequence"/>
</dbReference>
<comment type="caution">
    <text evidence="1">The sequence shown here is derived from an EMBL/GenBank/DDBJ whole genome shotgun (WGS) entry which is preliminary data.</text>
</comment>
<evidence type="ECO:0000313" key="2">
    <source>
        <dbReference type="Proteomes" id="UP000658320"/>
    </source>
</evidence>
<proteinExistence type="predicted"/>
<reference evidence="1" key="1">
    <citation type="journal article" date="2014" name="Int. J. Syst. Evol. Microbiol.">
        <title>Complete genome sequence of Corynebacterium casei LMG S-19264T (=DSM 44701T), isolated from a smear-ripened cheese.</title>
        <authorList>
            <consortium name="US DOE Joint Genome Institute (JGI-PGF)"/>
            <person name="Walter F."/>
            <person name="Albersmeier A."/>
            <person name="Kalinowski J."/>
            <person name="Ruckert C."/>
        </authorList>
    </citation>
    <scope>NUCLEOTIDE SEQUENCE</scope>
    <source>
        <strain evidence="1">JCM 4346</strain>
    </source>
</reference>
<evidence type="ECO:0000313" key="1">
    <source>
        <dbReference type="EMBL" id="GGR47483.1"/>
    </source>
</evidence>
<sequence length="81" mass="7912">MGGAPVASVGGVGGVRVAVGQDQVLGHGAGLDPAQVDGQREGARLAAVDREDGDDTGLVVDDGGGVRQRCTIGTSPNFAVV</sequence>
<dbReference type="AlphaFoldDB" id="A0A918FKT3"/>
<dbReference type="EMBL" id="BMSX01000023">
    <property type="protein sequence ID" value="GGR47483.1"/>
    <property type="molecule type" value="Genomic_DNA"/>
</dbReference>
<reference evidence="1" key="2">
    <citation type="submission" date="2020-09" db="EMBL/GenBank/DDBJ databases">
        <authorList>
            <person name="Sun Q."/>
            <person name="Ohkuma M."/>
        </authorList>
    </citation>
    <scope>NUCLEOTIDE SEQUENCE</scope>
    <source>
        <strain evidence="1">JCM 4346</strain>
    </source>
</reference>
<accession>A0A918FKT3</accession>
<organism evidence="1 2">
    <name type="scientific">Streptomyces aurantiogriseus</name>
    <dbReference type="NCBI Taxonomy" id="66870"/>
    <lineage>
        <taxon>Bacteria</taxon>
        <taxon>Bacillati</taxon>
        <taxon>Actinomycetota</taxon>
        <taxon>Actinomycetes</taxon>
        <taxon>Kitasatosporales</taxon>
        <taxon>Streptomycetaceae</taxon>
        <taxon>Streptomyces</taxon>
    </lineage>
</organism>